<evidence type="ECO:0000313" key="1">
    <source>
        <dbReference type="EMBL" id="KAK5955089.1"/>
    </source>
</evidence>
<sequence>MPKYAKALKEFIEDLPDSKLTGLPTKPNTNIVKDKQTKWGFRLDMQCMTSGEPKRHNLQVQLNNENKWGSATNKIKGMSVTDAVLVPYDDPWDPETIRQALLAKMIKESSTKL</sequence>
<accession>A0AAN8EGH2</accession>
<comment type="caution">
    <text evidence="1">The sequence shown here is derived from an EMBL/GenBank/DDBJ whole genome shotgun (WGS) entry which is preliminary data.</text>
</comment>
<gene>
    <name evidence="1" type="ORF">OHC33_003768</name>
</gene>
<dbReference type="Proteomes" id="UP001316803">
    <property type="component" value="Unassembled WGS sequence"/>
</dbReference>
<dbReference type="AlphaFoldDB" id="A0AAN8EGH2"/>
<proteinExistence type="predicted"/>
<dbReference type="EMBL" id="JAKLMC020000007">
    <property type="protein sequence ID" value="KAK5955089.1"/>
    <property type="molecule type" value="Genomic_DNA"/>
</dbReference>
<reference evidence="1 2" key="1">
    <citation type="submission" date="2022-12" db="EMBL/GenBank/DDBJ databases">
        <title>Genomic features and morphological characterization of a novel Knufia sp. strain isolated from spacecraft assembly facility.</title>
        <authorList>
            <person name="Teixeira M."/>
            <person name="Chander A.M."/>
            <person name="Stajich J.E."/>
            <person name="Venkateswaran K."/>
        </authorList>
    </citation>
    <scope>NUCLEOTIDE SEQUENCE [LARGE SCALE GENOMIC DNA]</scope>
    <source>
        <strain evidence="1 2">FJI-L2-BK-P2</strain>
    </source>
</reference>
<protein>
    <submittedName>
        <fullName evidence="1">Uncharacterized protein</fullName>
    </submittedName>
</protein>
<name>A0AAN8EGH2_9EURO</name>
<organism evidence="1 2">
    <name type="scientific">Knufia fluminis</name>
    <dbReference type="NCBI Taxonomy" id="191047"/>
    <lineage>
        <taxon>Eukaryota</taxon>
        <taxon>Fungi</taxon>
        <taxon>Dikarya</taxon>
        <taxon>Ascomycota</taxon>
        <taxon>Pezizomycotina</taxon>
        <taxon>Eurotiomycetes</taxon>
        <taxon>Chaetothyriomycetidae</taxon>
        <taxon>Chaetothyriales</taxon>
        <taxon>Trichomeriaceae</taxon>
        <taxon>Knufia</taxon>
    </lineage>
</organism>
<evidence type="ECO:0000313" key="2">
    <source>
        <dbReference type="Proteomes" id="UP001316803"/>
    </source>
</evidence>
<keyword evidence="2" id="KW-1185">Reference proteome</keyword>